<dbReference type="EMBL" id="CM051396">
    <property type="protein sequence ID" value="KAJ4722590.1"/>
    <property type="molecule type" value="Genomic_DNA"/>
</dbReference>
<reference evidence="1 2" key="1">
    <citation type="journal article" date="2023" name="Science">
        <title>Complex scaffold remodeling in plant triterpene biosynthesis.</title>
        <authorList>
            <person name="De La Pena R."/>
            <person name="Hodgson H."/>
            <person name="Liu J.C."/>
            <person name="Stephenson M.J."/>
            <person name="Martin A.C."/>
            <person name="Owen C."/>
            <person name="Harkess A."/>
            <person name="Leebens-Mack J."/>
            <person name="Jimenez L.E."/>
            <person name="Osbourn A."/>
            <person name="Sattely E.S."/>
        </authorList>
    </citation>
    <scope>NUCLEOTIDE SEQUENCE [LARGE SCALE GENOMIC DNA]</scope>
    <source>
        <strain evidence="2">cv. JPN11</strain>
        <tissue evidence="1">Leaf</tissue>
    </source>
</reference>
<gene>
    <name evidence="1" type="ORF">OWV82_006063</name>
</gene>
<organism evidence="1 2">
    <name type="scientific">Melia azedarach</name>
    <name type="common">Chinaberry tree</name>
    <dbReference type="NCBI Taxonomy" id="155640"/>
    <lineage>
        <taxon>Eukaryota</taxon>
        <taxon>Viridiplantae</taxon>
        <taxon>Streptophyta</taxon>
        <taxon>Embryophyta</taxon>
        <taxon>Tracheophyta</taxon>
        <taxon>Spermatophyta</taxon>
        <taxon>Magnoliopsida</taxon>
        <taxon>eudicotyledons</taxon>
        <taxon>Gunneridae</taxon>
        <taxon>Pentapetalae</taxon>
        <taxon>rosids</taxon>
        <taxon>malvids</taxon>
        <taxon>Sapindales</taxon>
        <taxon>Meliaceae</taxon>
        <taxon>Melia</taxon>
    </lineage>
</organism>
<proteinExistence type="predicted"/>
<comment type="caution">
    <text evidence="1">The sequence shown here is derived from an EMBL/GenBank/DDBJ whole genome shotgun (WGS) entry which is preliminary data.</text>
</comment>
<sequence>MTTTMGQVLKVNREKLAACMTCPLCNKLFRDATTISECLHSFCGKCIYAKITEEDLDSCPVCNTDLGCAPLEKLRADHNLQDLRFKIFPSKRQNCNAPEAVSSVPLPARRKERSLSSLVVTTPKLPAKSSPSGRRSKPGPRKTLTLDESAFSLEKPVKDVENPQETLSSQDTISKTTQNKRQIPSAAETSNQHTPDKGGEDSAEPLDGKADLWKPLNVLVEAASKTKSNKSNSRGTAGRQILLDGNENEPLPKTKIKECGNATIVHGNEHDAVPGSSGSVKPRKSQGRPKKVASVSEGLNVSAQSAIGTYSKFDGRFGPIWFSLVASDKQEGDDPLPQIPSSYLRVKDSSLPVSFIKKYLVKKLNLVSEAEVEISLRGQPVLSTLQLHNLVTWWIQTTSASERIQTSVGSSAKEFVMVLSYGRKAQPP</sequence>
<protein>
    <submittedName>
        <fullName evidence="1">E3 ubiquitin protein ligase DRIP2</fullName>
    </submittedName>
</protein>
<evidence type="ECO:0000313" key="2">
    <source>
        <dbReference type="Proteomes" id="UP001164539"/>
    </source>
</evidence>
<evidence type="ECO:0000313" key="1">
    <source>
        <dbReference type="EMBL" id="KAJ4722590.1"/>
    </source>
</evidence>
<keyword evidence="2" id="KW-1185">Reference proteome</keyword>
<name>A0ACC1YFI4_MELAZ</name>
<accession>A0ACC1YFI4</accession>
<dbReference type="Proteomes" id="UP001164539">
    <property type="component" value="Chromosome 3"/>
</dbReference>